<keyword evidence="4 9" id="KW-0479">Metal-binding</keyword>
<dbReference type="Gene3D" id="1.10.60.40">
    <property type="match status" value="1"/>
</dbReference>
<feature type="binding site" evidence="9">
    <location>
        <position position="134"/>
    </location>
    <ligand>
        <name>Mg(2+)</name>
        <dbReference type="ChEBI" id="CHEBI:18420"/>
    </ligand>
</feature>
<dbReference type="CDD" id="cd16012">
    <property type="entry name" value="ALP"/>
    <property type="match status" value="1"/>
</dbReference>
<gene>
    <name evidence="14" type="ORF">MJAP1_003510</name>
</gene>
<feature type="binding site" evidence="9">
    <location>
        <position position="436"/>
    </location>
    <ligand>
        <name>Zn(2+)</name>
        <dbReference type="ChEBI" id="CHEBI:29105"/>
        <label>2</label>
    </ligand>
</feature>
<dbReference type="PANTHER" id="PTHR11596">
    <property type="entry name" value="ALKALINE PHOSPHATASE"/>
    <property type="match status" value="1"/>
</dbReference>
<evidence type="ECO:0000256" key="2">
    <source>
        <dbReference type="ARBA" id="ARBA00012647"/>
    </source>
</evidence>
<dbReference type="GeneID" id="85227161"/>
<feature type="binding site" evidence="9">
    <location>
        <position position="278"/>
    </location>
    <ligand>
        <name>Zn(2+)</name>
        <dbReference type="ChEBI" id="CHEBI:29105"/>
        <label>2</label>
    </ligand>
</feature>
<evidence type="ECO:0000256" key="7">
    <source>
        <dbReference type="ARBA" id="ARBA00022842"/>
    </source>
</evidence>
<dbReference type="PANTHER" id="PTHR11596:SF5">
    <property type="entry name" value="ALKALINE PHOSPHATASE"/>
    <property type="match status" value="1"/>
</dbReference>
<evidence type="ECO:0000256" key="5">
    <source>
        <dbReference type="ARBA" id="ARBA00022801"/>
    </source>
</evidence>
<feature type="chain" id="PRO_5042193194" description="Alkaline phosphatase" evidence="13">
    <location>
        <begin position="23"/>
        <end position="535"/>
    </location>
</feature>
<dbReference type="PRINTS" id="PR00113">
    <property type="entry name" value="ALKPHPHTASE"/>
</dbReference>
<dbReference type="Gene3D" id="3.40.720.10">
    <property type="entry name" value="Alkaline Phosphatase, subunit A"/>
    <property type="match status" value="1"/>
</dbReference>
<feature type="region of interest" description="Disordered" evidence="12">
    <location>
        <begin position="516"/>
        <end position="535"/>
    </location>
</feature>
<keyword evidence="6 9" id="KW-0862">Zinc</keyword>
<evidence type="ECO:0000256" key="1">
    <source>
        <dbReference type="ARBA" id="ARBA00005984"/>
    </source>
</evidence>
<feature type="binding site" evidence="9">
    <location>
        <position position="274"/>
    </location>
    <ligand>
        <name>Zn(2+)</name>
        <dbReference type="ChEBI" id="CHEBI:29105"/>
        <label>2</label>
    </ligand>
</feature>
<dbReference type="Pfam" id="PF00245">
    <property type="entry name" value="Alk_phosphatase"/>
    <property type="match status" value="1"/>
</dbReference>
<feature type="region of interest" description="Disordered" evidence="12">
    <location>
        <begin position="488"/>
        <end position="508"/>
    </location>
</feature>
<comment type="catalytic activity">
    <reaction evidence="11">
        <text>a phosphate monoester + H2O = an alcohol + phosphate</text>
        <dbReference type="Rhea" id="RHEA:15017"/>
        <dbReference type="ChEBI" id="CHEBI:15377"/>
        <dbReference type="ChEBI" id="CHEBI:30879"/>
        <dbReference type="ChEBI" id="CHEBI:43474"/>
        <dbReference type="ChEBI" id="CHEBI:67140"/>
        <dbReference type="EC" id="3.1.3.1"/>
    </reaction>
</comment>
<evidence type="ECO:0000256" key="8">
    <source>
        <dbReference type="PIRSR" id="PIRSR601952-1"/>
    </source>
</evidence>
<reference evidence="14" key="1">
    <citation type="submission" date="2023-03" db="EMBL/GenBank/DDBJ databases">
        <title>Mating type loci evolution in Malassezia.</title>
        <authorList>
            <person name="Coelho M.A."/>
        </authorList>
    </citation>
    <scope>NUCLEOTIDE SEQUENCE</scope>
    <source>
        <strain evidence="14">CBS 9431</strain>
    </source>
</reference>
<evidence type="ECO:0000256" key="12">
    <source>
        <dbReference type="SAM" id="MobiDB-lite"/>
    </source>
</evidence>
<dbReference type="InterPro" id="IPR017850">
    <property type="entry name" value="Alkaline_phosphatase_core_sf"/>
</dbReference>
<feature type="binding site" evidence="9">
    <location>
        <position position="325"/>
    </location>
    <ligand>
        <name>Zn(2+)</name>
        <dbReference type="ChEBI" id="CHEBI:29105"/>
        <label>2</label>
    </ligand>
</feature>
<feature type="binding site" evidence="9">
    <location>
        <position position="33"/>
    </location>
    <ligand>
        <name>Mg(2+)</name>
        <dbReference type="ChEBI" id="CHEBI:18420"/>
    </ligand>
</feature>
<dbReference type="GO" id="GO:0000329">
    <property type="term" value="C:fungal-type vacuole membrane"/>
    <property type="evidence" value="ECO:0007669"/>
    <property type="project" value="TreeGrafter"/>
</dbReference>
<feature type="binding site" evidence="9">
    <location>
        <position position="33"/>
    </location>
    <ligand>
        <name>Zn(2+)</name>
        <dbReference type="ChEBI" id="CHEBI:29105"/>
        <label>2</label>
    </ligand>
</feature>
<dbReference type="EC" id="3.1.3.1" evidence="2 11"/>
<keyword evidence="7 9" id="KW-0460">Magnesium</keyword>
<accession>A0AAF0F4Q4</accession>
<evidence type="ECO:0000256" key="3">
    <source>
        <dbReference type="ARBA" id="ARBA00022553"/>
    </source>
</evidence>
<keyword evidence="3" id="KW-0597">Phosphoprotein</keyword>
<dbReference type="SUPFAM" id="SSF53649">
    <property type="entry name" value="Alkaline phosphatase-like"/>
    <property type="match status" value="1"/>
</dbReference>
<comment type="cofactor">
    <cofactor evidence="9">
        <name>Mg(2+)</name>
        <dbReference type="ChEBI" id="CHEBI:18420"/>
    </cofactor>
    <text evidence="9">Binds 1 Mg(2+) ion.</text>
</comment>
<evidence type="ECO:0000256" key="9">
    <source>
        <dbReference type="PIRSR" id="PIRSR601952-2"/>
    </source>
</evidence>
<dbReference type="AlphaFoldDB" id="A0AAF0F4Q4"/>
<evidence type="ECO:0000256" key="11">
    <source>
        <dbReference type="RuleBase" id="RU003947"/>
    </source>
</evidence>
<dbReference type="RefSeq" id="XP_060123421.1">
    <property type="nucleotide sequence ID" value="XM_060267438.1"/>
</dbReference>
<keyword evidence="5 11" id="KW-0378">Hydrolase</keyword>
<feature type="binding site" evidence="9">
    <location>
        <position position="132"/>
    </location>
    <ligand>
        <name>Mg(2+)</name>
        <dbReference type="ChEBI" id="CHEBI:18420"/>
    </ligand>
</feature>
<comment type="cofactor">
    <cofactor evidence="9">
        <name>Zn(2+)</name>
        <dbReference type="ChEBI" id="CHEBI:29105"/>
    </cofactor>
    <text evidence="9">Binds 2 Zn(2+) ions.</text>
</comment>
<feature type="signal peptide" evidence="13">
    <location>
        <begin position="1"/>
        <end position="22"/>
    </location>
</feature>
<feature type="active site" description="Phosphoserine intermediate" evidence="8">
    <location>
        <position position="81"/>
    </location>
</feature>
<protein>
    <recommendedName>
        <fullName evidence="2 11">Alkaline phosphatase</fullName>
        <ecNumber evidence="2 11">3.1.3.1</ecNumber>
    </recommendedName>
</protein>
<evidence type="ECO:0000256" key="10">
    <source>
        <dbReference type="RuleBase" id="RU003946"/>
    </source>
</evidence>
<evidence type="ECO:0000256" key="4">
    <source>
        <dbReference type="ARBA" id="ARBA00022723"/>
    </source>
</evidence>
<proteinExistence type="inferred from homology"/>
<comment type="similarity">
    <text evidence="1 10">Belongs to the alkaline phosphatase family.</text>
</comment>
<organism evidence="14 15">
    <name type="scientific">Malassezia japonica</name>
    <dbReference type="NCBI Taxonomy" id="223818"/>
    <lineage>
        <taxon>Eukaryota</taxon>
        <taxon>Fungi</taxon>
        <taxon>Dikarya</taxon>
        <taxon>Basidiomycota</taxon>
        <taxon>Ustilaginomycotina</taxon>
        <taxon>Malasseziomycetes</taxon>
        <taxon>Malasseziales</taxon>
        <taxon>Malasseziaceae</taxon>
        <taxon>Malassezia</taxon>
    </lineage>
</organism>
<dbReference type="InterPro" id="IPR001952">
    <property type="entry name" value="Alkaline_phosphatase"/>
</dbReference>
<keyword evidence="13" id="KW-0732">Signal</keyword>
<evidence type="ECO:0000256" key="6">
    <source>
        <dbReference type="ARBA" id="ARBA00022833"/>
    </source>
</evidence>
<feature type="compositionally biased region" description="Low complexity" evidence="12">
    <location>
        <begin position="488"/>
        <end position="502"/>
    </location>
</feature>
<name>A0AAF0F4Q4_9BASI</name>
<dbReference type="PROSITE" id="PS00123">
    <property type="entry name" value="ALKALINE_PHOSPHATASE"/>
    <property type="match status" value="1"/>
</dbReference>
<feature type="compositionally biased region" description="Basic residues" evidence="12">
    <location>
        <begin position="524"/>
        <end position="535"/>
    </location>
</feature>
<dbReference type="Proteomes" id="UP001217754">
    <property type="component" value="Chromosome 6"/>
</dbReference>
<dbReference type="SMART" id="SM00098">
    <property type="entry name" value="alkPPc"/>
    <property type="match status" value="1"/>
</dbReference>
<sequence length="535" mass="59816">MLFDKLVVSIAVVLVCLSNVEAKKRSVVQMISDGFGPASETLARDFLQVKEHKSWDSQLPLDKRLIGQISTRSTDSFVTDSAASATAYSCGLKSVNGYIGVDVDAVPCGTILEAAKAKDFHTALVTTSRVTHATPASWSSHIYDRDLENEIAEQQLGNYTLGRQVDILWGGGRRQFVPKSVKGSSREDDINLIKKAQQDGWTVVQNQTEFETFKKGENVSFPSLGLFTMSHMAYEIDRVPEDEPSLTEMSIAALNALHKADKPFFIMIEGARIDHAGHNNDPVGHIYDIIEYNKAFEAVSKWIDEHDTSDDEDGHEILLVSTSDHECGGLALSWQRPEDKTGEYAFYPDALLKAKHSTEYLADLAFSKIRNDTSDARFKYMKEEIVEKNLGVHDVSDDEINRAVELLGEEDIVPLTLWLSSILNWRAQLDWSSDGHSGVDVNLYMHQKHPKKEVLDEFRGNHVNTWIANFTQRYLDLDLDSVSRKLNHGNSSVPGSGSSNHSTPTGAYKHTVNRVVMPDPFHNGRGRRSHFGRHD</sequence>
<evidence type="ECO:0000256" key="13">
    <source>
        <dbReference type="SAM" id="SignalP"/>
    </source>
</evidence>
<dbReference type="InterPro" id="IPR018299">
    <property type="entry name" value="Alkaline_phosphatase_AS"/>
</dbReference>
<keyword evidence="15" id="KW-1185">Reference proteome</keyword>
<dbReference type="EMBL" id="CP119963">
    <property type="protein sequence ID" value="WFD40524.1"/>
    <property type="molecule type" value="Genomic_DNA"/>
</dbReference>
<feature type="binding site" evidence="9">
    <location>
        <position position="269"/>
    </location>
    <ligand>
        <name>Mg(2+)</name>
        <dbReference type="ChEBI" id="CHEBI:18420"/>
    </ligand>
</feature>
<dbReference type="GO" id="GO:0004035">
    <property type="term" value="F:alkaline phosphatase activity"/>
    <property type="evidence" value="ECO:0007669"/>
    <property type="project" value="UniProtKB-EC"/>
</dbReference>
<evidence type="ECO:0000313" key="14">
    <source>
        <dbReference type="EMBL" id="WFD40524.1"/>
    </source>
</evidence>
<dbReference type="GO" id="GO:0046872">
    <property type="term" value="F:metal ion binding"/>
    <property type="evidence" value="ECO:0007669"/>
    <property type="project" value="UniProtKB-KW"/>
</dbReference>
<feature type="binding site" evidence="9">
    <location>
        <position position="324"/>
    </location>
    <ligand>
        <name>Zn(2+)</name>
        <dbReference type="ChEBI" id="CHEBI:29105"/>
        <label>2</label>
    </ligand>
</feature>
<evidence type="ECO:0000313" key="15">
    <source>
        <dbReference type="Proteomes" id="UP001217754"/>
    </source>
</evidence>